<dbReference type="OrthoDB" id="5111334at2"/>
<dbReference type="RefSeq" id="WP_058232795.1">
    <property type="nucleotide sequence ID" value="NZ_FMYG01000006.1"/>
</dbReference>
<dbReference type="Proteomes" id="UP000183203">
    <property type="component" value="Unassembled WGS sequence"/>
</dbReference>
<keyword evidence="2" id="KW-0812">Transmembrane</keyword>
<feature type="compositionally biased region" description="Pro residues" evidence="1">
    <location>
        <begin position="1"/>
        <end position="13"/>
    </location>
</feature>
<feature type="transmembrane region" description="Helical" evidence="2">
    <location>
        <begin position="134"/>
        <end position="159"/>
    </location>
</feature>
<evidence type="ECO:0008006" key="5">
    <source>
        <dbReference type="Google" id="ProtNLM"/>
    </source>
</evidence>
<proteinExistence type="predicted"/>
<evidence type="ECO:0000256" key="2">
    <source>
        <dbReference type="SAM" id="Phobius"/>
    </source>
</evidence>
<accession>A0A1G6N6W5</accession>
<feature type="transmembrane region" description="Helical" evidence="2">
    <location>
        <begin position="44"/>
        <end position="77"/>
    </location>
</feature>
<reference evidence="3 4" key="1">
    <citation type="submission" date="2016-09" db="EMBL/GenBank/DDBJ databases">
        <authorList>
            <person name="Capua I."/>
            <person name="De Benedictis P."/>
            <person name="Joannis T."/>
            <person name="Lombin L.H."/>
            <person name="Cattoli G."/>
        </authorList>
    </citation>
    <scope>NUCLEOTIDE SEQUENCE [LARGE SCALE GENOMIC DNA]</scope>
    <source>
        <strain evidence="3 4">NIO-1002</strain>
    </source>
</reference>
<keyword evidence="2" id="KW-1133">Transmembrane helix</keyword>
<sequence length="165" mass="16308">MSTTPPPPEPYEPPSTRSDAHAAPGAYAAPAYVPEHRAPVSKKLGVIAFVAALLGVVIGAILAFVAGLQTAGIAQYADTSTGQLDPNTLPPGAEQTAIAVGVLSVAAFAVYGILGLWGFIQGIVAAIKNRGRGWGIAAIVIAVLGGIVVITALGVGAAAGVGSTM</sequence>
<dbReference type="EMBL" id="FMYG01000006">
    <property type="protein sequence ID" value="SDC63137.1"/>
    <property type="molecule type" value="Genomic_DNA"/>
</dbReference>
<evidence type="ECO:0000313" key="4">
    <source>
        <dbReference type="Proteomes" id="UP000183203"/>
    </source>
</evidence>
<name>A0A1G6N6W5_9MICO</name>
<organism evidence="3 4">
    <name type="scientific">Microbacterium enclense</name>
    <dbReference type="NCBI Taxonomy" id="993073"/>
    <lineage>
        <taxon>Bacteria</taxon>
        <taxon>Bacillati</taxon>
        <taxon>Actinomycetota</taxon>
        <taxon>Actinomycetes</taxon>
        <taxon>Micrococcales</taxon>
        <taxon>Microbacteriaceae</taxon>
        <taxon>Microbacterium</taxon>
    </lineage>
</organism>
<gene>
    <name evidence="3" type="ORF">SAMN05216418_2621</name>
</gene>
<feature type="transmembrane region" description="Helical" evidence="2">
    <location>
        <begin position="97"/>
        <end position="127"/>
    </location>
</feature>
<evidence type="ECO:0000256" key="1">
    <source>
        <dbReference type="SAM" id="MobiDB-lite"/>
    </source>
</evidence>
<protein>
    <recommendedName>
        <fullName evidence="5">DUF4064 domain-containing protein</fullName>
    </recommendedName>
</protein>
<evidence type="ECO:0000313" key="3">
    <source>
        <dbReference type="EMBL" id="SDC63137.1"/>
    </source>
</evidence>
<feature type="region of interest" description="Disordered" evidence="1">
    <location>
        <begin position="1"/>
        <end position="20"/>
    </location>
</feature>
<keyword evidence="2" id="KW-0472">Membrane</keyword>
<dbReference type="AlphaFoldDB" id="A0A1G6N6W5"/>